<reference evidence="1" key="1">
    <citation type="submission" date="2022-06" db="EMBL/GenBank/DDBJ databases">
        <title>Novel species in genus nocardia.</title>
        <authorList>
            <person name="Li F."/>
        </authorList>
    </citation>
    <scope>NUCLEOTIDE SEQUENCE</scope>
    <source>
        <strain evidence="1">CDC141</strain>
    </source>
</reference>
<dbReference type="Proteomes" id="UP001139157">
    <property type="component" value="Unassembled WGS sequence"/>
</dbReference>
<organism evidence="1 2">
    <name type="scientific">Nocardia pulmonis</name>
    <dbReference type="NCBI Taxonomy" id="2951408"/>
    <lineage>
        <taxon>Bacteria</taxon>
        <taxon>Bacillati</taxon>
        <taxon>Actinomycetota</taxon>
        <taxon>Actinomycetes</taxon>
        <taxon>Mycobacteriales</taxon>
        <taxon>Nocardiaceae</taxon>
        <taxon>Nocardia</taxon>
    </lineage>
</organism>
<dbReference type="Pfam" id="PF04299">
    <property type="entry name" value="FMN_bind_2"/>
    <property type="match status" value="1"/>
</dbReference>
<dbReference type="InterPro" id="IPR007396">
    <property type="entry name" value="TR_PAI2-type"/>
</dbReference>
<name>A0A9X2E2Q1_9NOCA</name>
<dbReference type="SUPFAM" id="SSF50475">
    <property type="entry name" value="FMN-binding split barrel"/>
    <property type="match status" value="1"/>
</dbReference>
<dbReference type="EMBL" id="JAMRXG010000002">
    <property type="protein sequence ID" value="MCM6773172.1"/>
    <property type="molecule type" value="Genomic_DNA"/>
</dbReference>
<dbReference type="AlphaFoldDB" id="A0A9X2E2Q1"/>
<proteinExistence type="predicted"/>
<comment type="caution">
    <text evidence="1">The sequence shown here is derived from an EMBL/GenBank/DDBJ whole genome shotgun (WGS) entry which is preliminary data.</text>
</comment>
<keyword evidence="2" id="KW-1185">Reference proteome</keyword>
<sequence length="201" mass="22158">MRRNPLALFMTNGADADGPYATHLPVVPDPDLLADPPTELTGATLLGHMNRANPQWKALRASMPAVLSFAGPNAYVSPTVYRFTPAAPTWNFTAAQIRGVIHRIESEEETLSVVQTTVRNLEAEFGYGWDMSDSLDYFRRIIGGVGAFRLTITRAEAMFKLSQEQDAETRDRVRCHFAQGGSGRQAETAEYMGRLAEADHA</sequence>
<dbReference type="InterPro" id="IPR012349">
    <property type="entry name" value="Split_barrel_FMN-bd"/>
</dbReference>
<dbReference type="PANTHER" id="PTHR35802">
    <property type="entry name" value="PROTEASE SYNTHASE AND SPORULATION PROTEIN PAI 2"/>
    <property type="match status" value="1"/>
</dbReference>
<evidence type="ECO:0000313" key="2">
    <source>
        <dbReference type="Proteomes" id="UP001139157"/>
    </source>
</evidence>
<dbReference type="PIRSF" id="PIRSF010372">
    <property type="entry name" value="PaiB"/>
    <property type="match status" value="1"/>
</dbReference>
<accession>A0A9X2E2Q1</accession>
<dbReference type="PANTHER" id="PTHR35802:SF1">
    <property type="entry name" value="PROTEASE SYNTHASE AND SPORULATION PROTEIN PAI 2"/>
    <property type="match status" value="1"/>
</dbReference>
<evidence type="ECO:0000313" key="1">
    <source>
        <dbReference type="EMBL" id="MCM6773172.1"/>
    </source>
</evidence>
<gene>
    <name evidence="1" type="ORF">NDR86_06775</name>
</gene>
<dbReference type="Gene3D" id="2.30.110.10">
    <property type="entry name" value="Electron Transport, Fmn-binding Protein, Chain A"/>
    <property type="match status" value="1"/>
</dbReference>
<protein>
    <submittedName>
        <fullName evidence="1">FMN-binding negative transcriptional regulator</fullName>
    </submittedName>
</protein>